<dbReference type="Pfam" id="PF13601">
    <property type="entry name" value="HTH_34"/>
    <property type="match status" value="1"/>
</dbReference>
<dbReference type="InterPro" id="IPR036388">
    <property type="entry name" value="WH-like_DNA-bd_sf"/>
</dbReference>
<dbReference type="EMBL" id="BARU01017665">
    <property type="protein sequence ID" value="GAH61579.1"/>
    <property type="molecule type" value="Genomic_DNA"/>
</dbReference>
<dbReference type="InterPro" id="IPR027395">
    <property type="entry name" value="WH_DNA-bd_dom"/>
</dbReference>
<protein>
    <recommendedName>
        <fullName evidence="1">Winged helix DNA-binding domain-containing protein</fullName>
    </recommendedName>
</protein>
<dbReference type="AlphaFoldDB" id="X1I661"/>
<organism evidence="2">
    <name type="scientific">marine sediment metagenome</name>
    <dbReference type="NCBI Taxonomy" id="412755"/>
    <lineage>
        <taxon>unclassified sequences</taxon>
        <taxon>metagenomes</taxon>
        <taxon>ecological metagenomes</taxon>
    </lineage>
</organism>
<dbReference type="Gene3D" id="1.10.10.10">
    <property type="entry name" value="Winged helix-like DNA-binding domain superfamily/Winged helix DNA-binding domain"/>
    <property type="match status" value="1"/>
</dbReference>
<feature type="domain" description="Winged helix DNA-binding" evidence="1">
    <location>
        <begin position="9"/>
        <end position="43"/>
    </location>
</feature>
<comment type="caution">
    <text evidence="2">The sequence shown here is derived from an EMBL/GenBank/DDBJ whole genome shotgun (WGS) entry which is preliminary data.</text>
</comment>
<evidence type="ECO:0000313" key="2">
    <source>
        <dbReference type="EMBL" id="GAH61579.1"/>
    </source>
</evidence>
<name>X1I661_9ZZZZ</name>
<reference evidence="2" key="1">
    <citation type="journal article" date="2014" name="Front. Microbiol.">
        <title>High frequency of phylogenetically diverse reductive dehalogenase-homologous genes in deep subseafloor sedimentary metagenomes.</title>
        <authorList>
            <person name="Kawai M."/>
            <person name="Futagami T."/>
            <person name="Toyoda A."/>
            <person name="Takaki Y."/>
            <person name="Nishi S."/>
            <person name="Hori S."/>
            <person name="Arai W."/>
            <person name="Tsubouchi T."/>
            <person name="Morono Y."/>
            <person name="Uchiyama I."/>
            <person name="Ito T."/>
            <person name="Fujiyama A."/>
            <person name="Inagaki F."/>
            <person name="Takami H."/>
        </authorList>
    </citation>
    <scope>NUCLEOTIDE SEQUENCE</scope>
    <source>
        <strain evidence="2">Expedition CK06-06</strain>
    </source>
</reference>
<proteinExistence type="predicted"/>
<accession>X1I661</accession>
<gene>
    <name evidence="2" type="ORF">S03H2_29281</name>
</gene>
<evidence type="ECO:0000259" key="1">
    <source>
        <dbReference type="Pfam" id="PF13601"/>
    </source>
</evidence>
<sequence length="43" mass="4658">MSEKSGQGSDGAVYTHIKKLVQAGYIAQDKRITGNKGQTNYTL</sequence>